<evidence type="ECO:0000256" key="1">
    <source>
        <dbReference type="ARBA" id="ARBA00004613"/>
    </source>
</evidence>
<evidence type="ECO:0000259" key="8">
    <source>
        <dbReference type="PROSITE" id="PS50240"/>
    </source>
</evidence>
<accession>A0A7M7PU99</accession>
<dbReference type="PANTHER" id="PTHR24252:SF17">
    <property type="entry name" value="SUPPRESSOR OF TUMORIGENICITY 14 PROTEIN HOMOLOG-RELATED"/>
    <property type="match status" value="1"/>
</dbReference>
<dbReference type="SUPFAM" id="SSF50494">
    <property type="entry name" value="Trypsin-like serine proteases"/>
    <property type="match status" value="1"/>
</dbReference>
<dbReference type="InterPro" id="IPR033116">
    <property type="entry name" value="TRYPSIN_SER"/>
</dbReference>
<sequence length="306" mass="32556">MRRVVLSRATRCTAMLSKEAFNVLLFCCLLALSDGQQVLESASGRLKYRIVGGREAARGEFPHQVSLQLGSRHFCGGAIIAERWVLTAAHCATASARITVLAGKHNIEIPEDSEQAVPVEETFLHELYSGPVKPYDIALLKLAAPLKFNEYAGPIGLPAQGSEAPGSATLSGWGSVSRTDDRIVPTYLQAATMPVIDLDTCGKMFAAESPDSRFELSEDNLCTGPGFSRLSSCNVSCRSSSSACRHSADNRFTGSFQGDSGGPLIAGGKIVGVTSWGTIPCEGDAPSVYTKVSSFSDWIETTIGKN</sequence>
<evidence type="ECO:0000256" key="7">
    <source>
        <dbReference type="SAM" id="SignalP"/>
    </source>
</evidence>
<dbReference type="InterPro" id="IPR018114">
    <property type="entry name" value="TRYPSIN_HIS"/>
</dbReference>
<name>A0A7M7PU99_NASVI</name>
<dbReference type="PANTHER" id="PTHR24252">
    <property type="entry name" value="ACROSIN-RELATED"/>
    <property type="match status" value="1"/>
</dbReference>
<dbReference type="Pfam" id="PF00089">
    <property type="entry name" value="Trypsin"/>
    <property type="match status" value="2"/>
</dbReference>
<dbReference type="SMR" id="A0A7M7PU99"/>
<dbReference type="FunCoup" id="A0A7M7PU99">
    <property type="interactions" value="38"/>
</dbReference>
<dbReference type="GO" id="GO:0004252">
    <property type="term" value="F:serine-type endopeptidase activity"/>
    <property type="evidence" value="ECO:0007669"/>
    <property type="project" value="InterPro"/>
</dbReference>
<keyword evidence="10" id="KW-1185">Reference proteome</keyword>
<keyword evidence="3 6" id="KW-0645">Protease</keyword>
<keyword evidence="5" id="KW-1015">Disulfide bond</keyword>
<proteinExistence type="predicted"/>
<protein>
    <recommendedName>
        <fullName evidence="8">Peptidase S1 domain-containing protein</fullName>
    </recommendedName>
</protein>
<dbReference type="InParanoid" id="A0A7M7PU99"/>
<dbReference type="GeneID" id="100116766"/>
<reference evidence="9" key="1">
    <citation type="submission" date="2021-01" db="UniProtKB">
        <authorList>
            <consortium name="EnsemblMetazoa"/>
        </authorList>
    </citation>
    <scope>IDENTIFICATION</scope>
</reference>
<dbReference type="Gene3D" id="2.40.10.10">
    <property type="entry name" value="Trypsin-like serine proteases"/>
    <property type="match status" value="1"/>
</dbReference>
<keyword evidence="7" id="KW-0732">Signal</keyword>
<dbReference type="Proteomes" id="UP000002358">
    <property type="component" value="Chromosome 1"/>
</dbReference>
<dbReference type="InterPro" id="IPR001314">
    <property type="entry name" value="Peptidase_S1A"/>
</dbReference>
<dbReference type="InterPro" id="IPR043504">
    <property type="entry name" value="Peptidase_S1_PA_chymotrypsin"/>
</dbReference>
<evidence type="ECO:0000313" key="9">
    <source>
        <dbReference type="EnsemblMetazoa" id="XP_031776689"/>
    </source>
</evidence>
<dbReference type="PROSITE" id="PS00135">
    <property type="entry name" value="TRYPSIN_SER"/>
    <property type="match status" value="1"/>
</dbReference>
<evidence type="ECO:0000256" key="4">
    <source>
        <dbReference type="ARBA" id="ARBA00022801"/>
    </source>
</evidence>
<dbReference type="InterPro" id="IPR009003">
    <property type="entry name" value="Peptidase_S1_PA"/>
</dbReference>
<dbReference type="PRINTS" id="PR00722">
    <property type="entry name" value="CHYMOTRYPSIN"/>
</dbReference>
<dbReference type="GO" id="GO:0005576">
    <property type="term" value="C:extracellular region"/>
    <property type="evidence" value="ECO:0007669"/>
    <property type="project" value="UniProtKB-SubCell"/>
</dbReference>
<keyword evidence="6" id="KW-0720">Serine protease</keyword>
<feature type="domain" description="Peptidase S1" evidence="8">
    <location>
        <begin position="50"/>
        <end position="304"/>
    </location>
</feature>
<dbReference type="AlphaFoldDB" id="A0A7M7PU99"/>
<keyword evidence="4 6" id="KW-0378">Hydrolase</keyword>
<feature type="signal peptide" evidence="7">
    <location>
        <begin position="1"/>
        <end position="35"/>
    </location>
</feature>
<dbReference type="CDD" id="cd00190">
    <property type="entry name" value="Tryp_SPc"/>
    <property type="match status" value="1"/>
</dbReference>
<dbReference type="PROSITE" id="PS50240">
    <property type="entry name" value="TRYPSIN_DOM"/>
    <property type="match status" value="1"/>
</dbReference>
<keyword evidence="2" id="KW-0964">Secreted</keyword>
<dbReference type="FunFam" id="2.40.10.10:FF:000122">
    <property type="entry name" value="Chymotrypsin-like elastase family member 1"/>
    <property type="match status" value="1"/>
</dbReference>
<dbReference type="InterPro" id="IPR001254">
    <property type="entry name" value="Trypsin_dom"/>
</dbReference>
<evidence type="ECO:0000256" key="6">
    <source>
        <dbReference type="RuleBase" id="RU363034"/>
    </source>
</evidence>
<dbReference type="EnsemblMetazoa" id="XM_031920829">
    <property type="protein sequence ID" value="XP_031776689"/>
    <property type="gene ID" value="LOC100116766"/>
</dbReference>
<evidence type="ECO:0000313" key="10">
    <source>
        <dbReference type="Proteomes" id="UP000002358"/>
    </source>
</evidence>
<evidence type="ECO:0000256" key="5">
    <source>
        <dbReference type="ARBA" id="ARBA00023157"/>
    </source>
</evidence>
<organism evidence="9 10">
    <name type="scientific">Nasonia vitripennis</name>
    <name type="common">Parasitic wasp</name>
    <dbReference type="NCBI Taxonomy" id="7425"/>
    <lineage>
        <taxon>Eukaryota</taxon>
        <taxon>Metazoa</taxon>
        <taxon>Ecdysozoa</taxon>
        <taxon>Arthropoda</taxon>
        <taxon>Hexapoda</taxon>
        <taxon>Insecta</taxon>
        <taxon>Pterygota</taxon>
        <taxon>Neoptera</taxon>
        <taxon>Endopterygota</taxon>
        <taxon>Hymenoptera</taxon>
        <taxon>Apocrita</taxon>
        <taxon>Proctotrupomorpha</taxon>
        <taxon>Chalcidoidea</taxon>
        <taxon>Pteromalidae</taxon>
        <taxon>Pteromalinae</taxon>
        <taxon>Nasonia</taxon>
    </lineage>
</organism>
<dbReference type="PROSITE" id="PS00134">
    <property type="entry name" value="TRYPSIN_HIS"/>
    <property type="match status" value="1"/>
</dbReference>
<evidence type="ECO:0000256" key="3">
    <source>
        <dbReference type="ARBA" id="ARBA00022670"/>
    </source>
</evidence>
<dbReference type="RefSeq" id="XP_031776689.1">
    <property type="nucleotide sequence ID" value="XM_031920829.1"/>
</dbReference>
<evidence type="ECO:0000256" key="2">
    <source>
        <dbReference type="ARBA" id="ARBA00022525"/>
    </source>
</evidence>
<dbReference type="SMART" id="SM00020">
    <property type="entry name" value="Tryp_SPc"/>
    <property type="match status" value="1"/>
</dbReference>
<feature type="chain" id="PRO_5029835861" description="Peptidase S1 domain-containing protein" evidence="7">
    <location>
        <begin position="36"/>
        <end position="306"/>
    </location>
</feature>
<dbReference type="GO" id="GO:0006508">
    <property type="term" value="P:proteolysis"/>
    <property type="evidence" value="ECO:0007669"/>
    <property type="project" value="UniProtKB-KW"/>
</dbReference>
<dbReference type="OrthoDB" id="10061449at2759"/>
<comment type="subcellular location">
    <subcellularLocation>
        <location evidence="1">Secreted</location>
    </subcellularLocation>
</comment>